<dbReference type="Pfam" id="PF03629">
    <property type="entry name" value="SASA"/>
    <property type="match status" value="1"/>
</dbReference>
<evidence type="ECO:0000313" key="4">
    <source>
        <dbReference type="EMBL" id="KAK1631987.1"/>
    </source>
</evidence>
<sequence length="150" mass="16024">MSLPSTSRLRRPSRSSAREDWDGIIPSPDCSPSPSVLRLSPSLRWEQAREPLHQGIDGNRTCRIGPGMTFANAVRLCSREDVVICIVPCAAGRMRITEWAKGLMRESISCIGRPGPTCGGGGDLPGRVGHHGGGRGQRGRSGPGLTSPRD</sequence>
<keyword evidence="1" id="KW-0378">Hydrolase</keyword>
<reference evidence="4" key="1">
    <citation type="submission" date="2023-07" db="EMBL/GenBank/DDBJ databases">
        <title>A chromosome-level genome assembly of Lolium multiflorum.</title>
        <authorList>
            <person name="Chen Y."/>
            <person name="Copetti D."/>
            <person name="Kolliker R."/>
            <person name="Studer B."/>
        </authorList>
    </citation>
    <scope>NUCLEOTIDE SEQUENCE</scope>
    <source>
        <strain evidence="4">02402/16</strain>
        <tissue evidence="4">Leaf</tissue>
    </source>
</reference>
<accession>A0AAD8RW35</accession>
<feature type="region of interest" description="Disordered" evidence="2">
    <location>
        <begin position="1"/>
        <end position="26"/>
    </location>
</feature>
<evidence type="ECO:0000256" key="2">
    <source>
        <dbReference type="SAM" id="MobiDB-lite"/>
    </source>
</evidence>
<organism evidence="4 5">
    <name type="scientific">Lolium multiflorum</name>
    <name type="common">Italian ryegrass</name>
    <name type="synonym">Lolium perenne subsp. multiflorum</name>
    <dbReference type="NCBI Taxonomy" id="4521"/>
    <lineage>
        <taxon>Eukaryota</taxon>
        <taxon>Viridiplantae</taxon>
        <taxon>Streptophyta</taxon>
        <taxon>Embryophyta</taxon>
        <taxon>Tracheophyta</taxon>
        <taxon>Spermatophyta</taxon>
        <taxon>Magnoliopsida</taxon>
        <taxon>Liliopsida</taxon>
        <taxon>Poales</taxon>
        <taxon>Poaceae</taxon>
        <taxon>BOP clade</taxon>
        <taxon>Pooideae</taxon>
        <taxon>Poodae</taxon>
        <taxon>Poeae</taxon>
        <taxon>Poeae Chloroplast Group 2 (Poeae type)</taxon>
        <taxon>Loliodinae</taxon>
        <taxon>Loliinae</taxon>
        <taxon>Lolium</taxon>
    </lineage>
</organism>
<dbReference type="InterPro" id="IPR005181">
    <property type="entry name" value="SASA"/>
</dbReference>
<dbReference type="GO" id="GO:0016787">
    <property type="term" value="F:hydrolase activity"/>
    <property type="evidence" value="ECO:0007669"/>
    <property type="project" value="UniProtKB-KW"/>
</dbReference>
<dbReference type="EMBL" id="JAUUTY010000005">
    <property type="protein sequence ID" value="KAK1631987.1"/>
    <property type="molecule type" value="Genomic_DNA"/>
</dbReference>
<dbReference type="Gene3D" id="3.40.50.1110">
    <property type="entry name" value="SGNH hydrolase"/>
    <property type="match status" value="1"/>
</dbReference>
<dbReference type="Proteomes" id="UP001231189">
    <property type="component" value="Unassembled WGS sequence"/>
</dbReference>
<gene>
    <name evidence="4" type="ORF">QYE76_006302</name>
</gene>
<evidence type="ECO:0000259" key="3">
    <source>
        <dbReference type="Pfam" id="PF03629"/>
    </source>
</evidence>
<dbReference type="SUPFAM" id="SSF52266">
    <property type="entry name" value="SGNH hydrolase"/>
    <property type="match status" value="1"/>
</dbReference>
<keyword evidence="5" id="KW-1185">Reference proteome</keyword>
<feature type="domain" description="Sialate O-acetylesterase" evidence="3">
    <location>
        <begin position="19"/>
        <end position="102"/>
    </location>
</feature>
<proteinExistence type="predicted"/>
<name>A0AAD8RW35_LOLMU</name>
<evidence type="ECO:0000313" key="5">
    <source>
        <dbReference type="Proteomes" id="UP001231189"/>
    </source>
</evidence>
<dbReference type="AlphaFoldDB" id="A0AAD8RW35"/>
<comment type="caution">
    <text evidence="4">The sequence shown here is derived from an EMBL/GenBank/DDBJ whole genome shotgun (WGS) entry which is preliminary data.</text>
</comment>
<evidence type="ECO:0000256" key="1">
    <source>
        <dbReference type="ARBA" id="ARBA00022801"/>
    </source>
</evidence>
<protein>
    <recommendedName>
        <fullName evidence="3">Sialate O-acetylesterase domain-containing protein</fullName>
    </recommendedName>
</protein>
<feature type="region of interest" description="Disordered" evidence="2">
    <location>
        <begin position="121"/>
        <end position="150"/>
    </location>
</feature>
<dbReference type="InterPro" id="IPR052940">
    <property type="entry name" value="Carb_Esterase_6"/>
</dbReference>
<dbReference type="PANTHER" id="PTHR31988">
    <property type="entry name" value="ESTERASE, PUTATIVE (DUF303)-RELATED"/>
    <property type="match status" value="1"/>
</dbReference>
<dbReference type="PANTHER" id="PTHR31988:SF32">
    <property type="entry name" value="OS03G0857500 PROTEIN"/>
    <property type="match status" value="1"/>
</dbReference>
<dbReference type="InterPro" id="IPR036514">
    <property type="entry name" value="SGNH_hydro_sf"/>
</dbReference>